<dbReference type="Proteomes" id="UP001141253">
    <property type="component" value="Chromosome 8"/>
</dbReference>
<dbReference type="InterPro" id="IPR043129">
    <property type="entry name" value="ATPase_NBD"/>
</dbReference>
<keyword evidence="2" id="KW-0067">ATP-binding</keyword>
<proteinExistence type="predicted"/>
<dbReference type="Pfam" id="PF00012">
    <property type="entry name" value="HSP70"/>
    <property type="match status" value="1"/>
</dbReference>
<dbReference type="EMBL" id="JAPFFI010000023">
    <property type="protein sequence ID" value="KAJ6322393.1"/>
    <property type="molecule type" value="Genomic_DNA"/>
</dbReference>
<feature type="compositionally biased region" description="Basic and acidic residues" evidence="3">
    <location>
        <begin position="104"/>
        <end position="119"/>
    </location>
</feature>
<dbReference type="PANTHER" id="PTHR36011:SF1">
    <property type="entry name" value="BAT2 DOMAIN PROTEIN"/>
    <property type="match status" value="1"/>
</dbReference>
<dbReference type="Gene3D" id="3.30.420.40">
    <property type="match status" value="2"/>
</dbReference>
<gene>
    <name evidence="4" type="ORF">OIU77_012279</name>
</gene>
<accession>A0ABQ9A5A4</accession>
<keyword evidence="5" id="KW-1185">Reference proteome</keyword>
<reference evidence="4" key="2">
    <citation type="journal article" date="2023" name="Int. J. Mol. Sci.">
        <title>De Novo Assembly and Annotation of 11 Diverse Shrub Willow (Salix) Genomes Reveals Novel Gene Organization in Sex-Linked Regions.</title>
        <authorList>
            <person name="Hyden B."/>
            <person name="Feng K."/>
            <person name="Yates T.B."/>
            <person name="Jawdy S."/>
            <person name="Cereghino C."/>
            <person name="Smart L.B."/>
            <person name="Muchero W."/>
        </authorList>
    </citation>
    <scope>NUCLEOTIDE SEQUENCE</scope>
    <source>
        <tissue evidence="4">Shoot tip</tissue>
    </source>
</reference>
<comment type="caution">
    <text evidence="4">The sequence shown here is derived from an EMBL/GenBank/DDBJ whole genome shotgun (WGS) entry which is preliminary data.</text>
</comment>
<evidence type="ECO:0000256" key="2">
    <source>
        <dbReference type="ARBA" id="ARBA00022840"/>
    </source>
</evidence>
<dbReference type="Gene3D" id="3.90.640.10">
    <property type="entry name" value="Actin, Chain A, domain 4"/>
    <property type="match status" value="1"/>
</dbReference>
<dbReference type="PROSITE" id="PS00329">
    <property type="entry name" value="HSP70_2"/>
    <property type="match status" value="1"/>
</dbReference>
<feature type="region of interest" description="Disordered" evidence="3">
    <location>
        <begin position="86"/>
        <end position="119"/>
    </location>
</feature>
<organism evidence="4 5">
    <name type="scientific">Salix suchowensis</name>
    <dbReference type="NCBI Taxonomy" id="1278906"/>
    <lineage>
        <taxon>Eukaryota</taxon>
        <taxon>Viridiplantae</taxon>
        <taxon>Streptophyta</taxon>
        <taxon>Embryophyta</taxon>
        <taxon>Tracheophyta</taxon>
        <taxon>Spermatophyta</taxon>
        <taxon>Magnoliopsida</taxon>
        <taxon>eudicotyledons</taxon>
        <taxon>Gunneridae</taxon>
        <taxon>Pentapetalae</taxon>
        <taxon>rosids</taxon>
        <taxon>fabids</taxon>
        <taxon>Malpighiales</taxon>
        <taxon>Salicaceae</taxon>
        <taxon>Saliceae</taxon>
        <taxon>Salix</taxon>
    </lineage>
</organism>
<evidence type="ECO:0000313" key="4">
    <source>
        <dbReference type="EMBL" id="KAJ6322393.1"/>
    </source>
</evidence>
<evidence type="ECO:0000256" key="3">
    <source>
        <dbReference type="SAM" id="MobiDB-lite"/>
    </source>
</evidence>
<reference evidence="4" key="1">
    <citation type="submission" date="2022-10" db="EMBL/GenBank/DDBJ databases">
        <authorList>
            <person name="Hyden B.L."/>
            <person name="Feng K."/>
            <person name="Yates T."/>
            <person name="Jawdy S."/>
            <person name="Smart L.B."/>
            <person name="Muchero W."/>
        </authorList>
    </citation>
    <scope>NUCLEOTIDE SEQUENCE</scope>
    <source>
        <tissue evidence="4">Shoot tip</tissue>
    </source>
</reference>
<dbReference type="SUPFAM" id="SSF53067">
    <property type="entry name" value="Actin-like ATPase domain"/>
    <property type="match status" value="1"/>
</dbReference>
<protein>
    <recommendedName>
        <fullName evidence="6">Heat shock protein 70</fullName>
    </recommendedName>
</protein>
<dbReference type="InterPro" id="IPR018181">
    <property type="entry name" value="Heat_shock_70_CS"/>
</dbReference>
<dbReference type="PANTHER" id="PTHR36011">
    <property type="entry name" value="BAT2 DOMAIN PROTEIN"/>
    <property type="match status" value="1"/>
</dbReference>
<evidence type="ECO:0008006" key="6">
    <source>
        <dbReference type="Google" id="ProtNLM"/>
    </source>
</evidence>
<evidence type="ECO:0000256" key="1">
    <source>
        <dbReference type="ARBA" id="ARBA00022741"/>
    </source>
</evidence>
<name>A0ABQ9A5A4_9ROSI</name>
<dbReference type="InterPro" id="IPR013126">
    <property type="entry name" value="Hsp_70_fam"/>
</dbReference>
<evidence type="ECO:0000313" key="5">
    <source>
        <dbReference type="Proteomes" id="UP001141253"/>
    </source>
</evidence>
<sequence length="248" mass="26656">MRIINEPTAAAIAYGLDKKATSVGEKNVLFFDLGGGTFDVSLLTIEDGIFEVKATAGNTHLGGEDFDNRMAAVVAEKAAKSIADLNIAEDSESSKGDPEEEESASDKETQGEETKDDKLRKSALDKLEKASEDTILGQGLKVLDHSVENLASGAWQALGNAWKGGSNLNGCKGGSTQFLQIYRSREVGQSYITSIGTTYLALVHALWCAGPNLIKMTKMSPEIEENMEGEVYSVAKHTLPFAKFPVNF</sequence>
<keyword evidence="1" id="KW-0547">Nucleotide-binding</keyword>